<keyword evidence="1" id="KW-1133">Transmembrane helix</keyword>
<organism evidence="2 3">
    <name type="scientific">Hibiscus syriacus</name>
    <name type="common">Rose of Sharon</name>
    <dbReference type="NCBI Taxonomy" id="106335"/>
    <lineage>
        <taxon>Eukaryota</taxon>
        <taxon>Viridiplantae</taxon>
        <taxon>Streptophyta</taxon>
        <taxon>Embryophyta</taxon>
        <taxon>Tracheophyta</taxon>
        <taxon>Spermatophyta</taxon>
        <taxon>Magnoliopsida</taxon>
        <taxon>eudicotyledons</taxon>
        <taxon>Gunneridae</taxon>
        <taxon>Pentapetalae</taxon>
        <taxon>rosids</taxon>
        <taxon>malvids</taxon>
        <taxon>Malvales</taxon>
        <taxon>Malvaceae</taxon>
        <taxon>Malvoideae</taxon>
        <taxon>Hibiscus</taxon>
    </lineage>
</organism>
<dbReference type="GO" id="GO:0016829">
    <property type="term" value="F:lyase activity"/>
    <property type="evidence" value="ECO:0007669"/>
    <property type="project" value="UniProtKB-KW"/>
</dbReference>
<accession>A0A6A2WAJ9</accession>
<dbReference type="Proteomes" id="UP000436088">
    <property type="component" value="Unassembled WGS sequence"/>
</dbReference>
<proteinExistence type="predicted"/>
<dbReference type="AlphaFoldDB" id="A0A6A2WAJ9"/>
<sequence length="217" mass="24549">MAVNQTALLKVGLCVLGLCLFGYIVGPPLYWHFMEGLAAVSHTSTTCSPCLCDCSSQPLRTIPEGLNNASFAGQFPVSLSSMYQLFLNRCYIMICDRLNLIFVDSANHDPGVNEDTETHFAELLTEGLKLEKLKLWKVSNVPTRHYLRLRSERLSIKRSGQMHSGMEACEEAREKAEEALSAQMKLTARWEIRARQKGWREKVHKSRTQLQGNLQFV</sequence>
<gene>
    <name evidence="2" type="ORF">F3Y22_tig00117034pilonHSYRG00163</name>
</gene>
<keyword evidence="1" id="KW-0812">Transmembrane</keyword>
<keyword evidence="3" id="KW-1185">Reference proteome</keyword>
<keyword evidence="2" id="KW-0456">Lyase</keyword>
<dbReference type="PANTHER" id="PTHR32254:SF14">
    <property type="entry name" value="EXPRESSED PROTEIN"/>
    <property type="match status" value="1"/>
</dbReference>
<dbReference type="EMBL" id="VEPZ02001782">
    <property type="protein sequence ID" value="KAE8654912.1"/>
    <property type="molecule type" value="Genomic_DNA"/>
</dbReference>
<dbReference type="InterPro" id="IPR010471">
    <property type="entry name" value="DUF1068"/>
</dbReference>
<evidence type="ECO:0000313" key="3">
    <source>
        <dbReference type="Proteomes" id="UP000436088"/>
    </source>
</evidence>
<reference evidence="2" key="1">
    <citation type="submission" date="2019-09" db="EMBL/GenBank/DDBJ databases">
        <title>Draft genome information of white flower Hibiscus syriacus.</title>
        <authorList>
            <person name="Kim Y.-M."/>
        </authorList>
    </citation>
    <scope>NUCLEOTIDE SEQUENCE [LARGE SCALE GENOMIC DNA]</scope>
    <source>
        <strain evidence="2">YM2019G1</strain>
    </source>
</reference>
<feature type="transmembrane region" description="Helical" evidence="1">
    <location>
        <begin position="7"/>
        <end position="31"/>
    </location>
</feature>
<evidence type="ECO:0000256" key="1">
    <source>
        <dbReference type="SAM" id="Phobius"/>
    </source>
</evidence>
<evidence type="ECO:0000313" key="2">
    <source>
        <dbReference type="EMBL" id="KAE8654912.1"/>
    </source>
</evidence>
<keyword evidence="1" id="KW-0472">Membrane</keyword>
<dbReference type="PANTHER" id="PTHR32254">
    <property type="entry name" value="EXPRESSED PROTEIN"/>
    <property type="match status" value="1"/>
</dbReference>
<protein>
    <submittedName>
        <fullName evidence="2">Hydroperoxide lyase, putative isoform 1</fullName>
    </submittedName>
</protein>
<comment type="caution">
    <text evidence="2">The sequence shown here is derived from an EMBL/GenBank/DDBJ whole genome shotgun (WGS) entry which is preliminary data.</text>
</comment>
<dbReference type="Pfam" id="PF06364">
    <property type="entry name" value="DUF1068"/>
    <property type="match status" value="2"/>
</dbReference>
<name>A0A6A2WAJ9_HIBSY</name>